<evidence type="ECO:0000259" key="9">
    <source>
        <dbReference type="Pfam" id="PF02811"/>
    </source>
</evidence>
<dbReference type="AlphaFoldDB" id="A0A0U2XMU9"/>
<evidence type="ECO:0000256" key="2">
    <source>
        <dbReference type="ARBA" id="ARBA00009152"/>
    </source>
</evidence>
<reference evidence="10" key="1">
    <citation type="submission" date="2016-01" db="EMBL/GenBank/DDBJ databases">
        <title>Complete genome of Planococcus rifietoensis type strain M8.</title>
        <authorList>
            <person name="See-Too W.S."/>
        </authorList>
    </citation>
    <scope>NUCLEOTIDE SEQUENCE [LARGE SCALE GENOMIC DNA]</scope>
    <source>
        <strain evidence="10">M8</strain>
    </source>
</reference>
<dbReference type="NCBIfam" id="TIGR01856">
    <property type="entry name" value="hisJ_fam"/>
    <property type="match status" value="1"/>
</dbReference>
<dbReference type="EMBL" id="CP013659">
    <property type="protein sequence ID" value="ALS74403.1"/>
    <property type="molecule type" value="Genomic_DNA"/>
</dbReference>
<evidence type="ECO:0000313" key="10">
    <source>
        <dbReference type="EMBL" id="ALS74403.1"/>
    </source>
</evidence>
<dbReference type="GO" id="GO:0004401">
    <property type="term" value="F:histidinol-phosphatase activity"/>
    <property type="evidence" value="ECO:0007669"/>
    <property type="project" value="UniProtKB-UniRule"/>
</dbReference>
<dbReference type="UniPathway" id="UPA00031">
    <property type="reaction ID" value="UER00013"/>
</dbReference>
<organism evidence="10 11">
    <name type="scientific">Planococcus rifietoensis</name>
    <dbReference type="NCBI Taxonomy" id="200991"/>
    <lineage>
        <taxon>Bacteria</taxon>
        <taxon>Bacillati</taxon>
        <taxon>Bacillota</taxon>
        <taxon>Bacilli</taxon>
        <taxon>Bacillales</taxon>
        <taxon>Caryophanaceae</taxon>
        <taxon>Planococcus</taxon>
    </lineage>
</organism>
<evidence type="ECO:0000256" key="7">
    <source>
        <dbReference type="ARBA" id="ARBA00049158"/>
    </source>
</evidence>
<keyword evidence="11" id="KW-1185">Reference proteome</keyword>
<dbReference type="InterPro" id="IPR004013">
    <property type="entry name" value="PHP_dom"/>
</dbReference>
<dbReference type="OrthoDB" id="9775255at2"/>
<evidence type="ECO:0000256" key="6">
    <source>
        <dbReference type="ARBA" id="ARBA00023102"/>
    </source>
</evidence>
<sequence length="266" mass="30032">MNKRDGHIHTPFCPHGTNDPFHAYIEKAEKNGFSDISFTEHAPLPAGFTDTTPDQDSGMEMGELPAYFEALDKAKAQAPAMRIRSGLEVDFIQGFEKQTAQLLEQAGPKLEDAILSVHFLRYQDRWICSDFSAEVFMDLAKDMGSVQAVYDLYYDTVEASILADLGPHKPKRIGHPTLCHKFQHVHQEHIDDDARIRTILKMIKDHGYELDVNSAGLSKPGCLEFYPPEPYVAYARELGIPLVFGSDAHSAEGLHKYADRFYTEHY</sequence>
<comment type="similarity">
    <text evidence="2 8">Belongs to the PHP hydrolase family. HisK subfamily.</text>
</comment>
<dbReference type="PANTHER" id="PTHR21039">
    <property type="entry name" value="HISTIDINOL PHOSPHATASE-RELATED"/>
    <property type="match status" value="1"/>
</dbReference>
<evidence type="ECO:0000256" key="5">
    <source>
        <dbReference type="ARBA" id="ARBA00022801"/>
    </source>
</evidence>
<evidence type="ECO:0000256" key="8">
    <source>
        <dbReference type="RuleBase" id="RU366003"/>
    </source>
</evidence>
<feature type="domain" description="PHP" evidence="9">
    <location>
        <begin position="5"/>
        <end position="214"/>
    </location>
</feature>
<comment type="pathway">
    <text evidence="1 8">Amino-acid biosynthesis; L-histidine biosynthesis; L-histidine from 5-phospho-alpha-D-ribose 1-diphosphate: step 8/9.</text>
</comment>
<dbReference type="InterPro" id="IPR010140">
    <property type="entry name" value="Histidinol_P_phosphatase_HisJ"/>
</dbReference>
<dbReference type="GO" id="GO:0005737">
    <property type="term" value="C:cytoplasm"/>
    <property type="evidence" value="ECO:0007669"/>
    <property type="project" value="TreeGrafter"/>
</dbReference>
<evidence type="ECO:0000256" key="1">
    <source>
        <dbReference type="ARBA" id="ARBA00004970"/>
    </source>
</evidence>
<keyword evidence="6 8" id="KW-0368">Histidine biosynthesis</keyword>
<protein>
    <recommendedName>
        <fullName evidence="3 8">Histidinol-phosphatase</fullName>
        <shortName evidence="8">HolPase</shortName>
        <ecNumber evidence="3 8">3.1.3.15</ecNumber>
    </recommendedName>
</protein>
<keyword evidence="5 8" id="KW-0378">Hydrolase</keyword>
<dbReference type="EC" id="3.1.3.15" evidence="3 8"/>
<dbReference type="SUPFAM" id="SSF89550">
    <property type="entry name" value="PHP domain-like"/>
    <property type="match status" value="1"/>
</dbReference>
<dbReference type="Proteomes" id="UP000067683">
    <property type="component" value="Chromosome"/>
</dbReference>
<dbReference type="PANTHER" id="PTHR21039:SF0">
    <property type="entry name" value="HISTIDINOL-PHOSPHATASE"/>
    <property type="match status" value="1"/>
</dbReference>
<dbReference type="KEGG" id="prt:AUC31_03620"/>
<evidence type="ECO:0000256" key="4">
    <source>
        <dbReference type="ARBA" id="ARBA00022605"/>
    </source>
</evidence>
<dbReference type="Gene3D" id="3.20.20.140">
    <property type="entry name" value="Metal-dependent hydrolases"/>
    <property type="match status" value="1"/>
</dbReference>
<accession>A0A0U2XMU9</accession>
<dbReference type="NCBIfam" id="NF005996">
    <property type="entry name" value="PRK08123.1"/>
    <property type="match status" value="1"/>
</dbReference>
<proteinExistence type="inferred from homology"/>
<comment type="catalytic activity">
    <reaction evidence="7 8">
        <text>L-histidinol phosphate + H2O = L-histidinol + phosphate</text>
        <dbReference type="Rhea" id="RHEA:14465"/>
        <dbReference type="ChEBI" id="CHEBI:15377"/>
        <dbReference type="ChEBI" id="CHEBI:43474"/>
        <dbReference type="ChEBI" id="CHEBI:57699"/>
        <dbReference type="ChEBI" id="CHEBI:57980"/>
        <dbReference type="EC" id="3.1.3.15"/>
    </reaction>
</comment>
<dbReference type="STRING" id="200991.AUC31_03620"/>
<name>A0A0U2XMU9_9BACL</name>
<dbReference type="CDD" id="cd12110">
    <property type="entry name" value="PHP_HisPPase_Hisj_like"/>
    <property type="match status" value="1"/>
</dbReference>
<gene>
    <name evidence="10" type="ORF">AUC31_03620</name>
</gene>
<keyword evidence="4 8" id="KW-0028">Amino-acid biosynthesis</keyword>
<dbReference type="RefSeq" id="WP_058381110.1">
    <property type="nucleotide sequence ID" value="NZ_CP013659.2"/>
</dbReference>
<evidence type="ECO:0000256" key="3">
    <source>
        <dbReference type="ARBA" id="ARBA00013085"/>
    </source>
</evidence>
<dbReference type="Pfam" id="PF02811">
    <property type="entry name" value="PHP"/>
    <property type="match status" value="1"/>
</dbReference>
<evidence type="ECO:0000313" key="11">
    <source>
        <dbReference type="Proteomes" id="UP000067683"/>
    </source>
</evidence>
<dbReference type="InterPro" id="IPR016195">
    <property type="entry name" value="Pol/histidinol_Pase-like"/>
</dbReference>
<dbReference type="GO" id="GO:0000105">
    <property type="term" value="P:L-histidine biosynthetic process"/>
    <property type="evidence" value="ECO:0007669"/>
    <property type="project" value="UniProtKB-UniRule"/>
</dbReference>